<proteinExistence type="inferred from homology"/>
<dbReference type="PANTHER" id="PTHR22768">
    <property type="entry name" value="DNA REPLICATION COMPLEX GINS PROTEIN PSF3"/>
    <property type="match status" value="1"/>
</dbReference>
<dbReference type="EMBL" id="JANKHO010000648">
    <property type="protein sequence ID" value="KAJ3507556.1"/>
    <property type="molecule type" value="Genomic_DNA"/>
</dbReference>
<dbReference type="CDD" id="cd11713">
    <property type="entry name" value="GINS_A_psf3"/>
    <property type="match status" value="1"/>
</dbReference>
<evidence type="ECO:0000256" key="2">
    <source>
        <dbReference type="SAM" id="MobiDB-lite"/>
    </source>
</evidence>
<dbReference type="InterPro" id="IPR010492">
    <property type="entry name" value="GINS_Psf3"/>
</dbReference>
<dbReference type="GO" id="GO:0000811">
    <property type="term" value="C:GINS complex"/>
    <property type="evidence" value="ECO:0007669"/>
    <property type="project" value="UniProtKB-UniRule"/>
</dbReference>
<dbReference type="InterPro" id="IPR038437">
    <property type="entry name" value="GINS_Psf3_sf"/>
</dbReference>
<dbReference type="SUPFAM" id="SSF158573">
    <property type="entry name" value="GINS helical bundle-like"/>
    <property type="match status" value="1"/>
</dbReference>
<gene>
    <name evidence="3" type="ORF">NLJ89_g6233</name>
</gene>
<evidence type="ECO:0000313" key="4">
    <source>
        <dbReference type="Proteomes" id="UP001148786"/>
    </source>
</evidence>
<comment type="function">
    <text evidence="1">The GINS complex plays an essential role in the initiation of DNA replication.</text>
</comment>
<dbReference type="Proteomes" id="UP001148786">
    <property type="component" value="Unassembled WGS sequence"/>
</dbReference>
<sequence length="159" mass="17431">MGHLGGGSERDIAVLSKLQLPIWLAYTIIYSDWAEFNIPAPFGSKVRNALKAEAKSVRLANLVGAGGLWYGFGKTIMDILSDEQANEMSEMLSKAFKDRLPEVIDQAQHFAALGQAGAGGSSGDIAQSFREGLDSTEREPQESAKRTKLWYEDNGRTRH</sequence>
<comment type="subcellular location">
    <subcellularLocation>
        <location evidence="1">Nucleus</location>
    </subcellularLocation>
</comment>
<name>A0A9W8K5Y8_9AGAR</name>
<dbReference type="GO" id="GO:1902975">
    <property type="term" value="P:mitotic DNA replication initiation"/>
    <property type="evidence" value="ECO:0007669"/>
    <property type="project" value="TreeGrafter"/>
</dbReference>
<feature type="region of interest" description="Disordered" evidence="2">
    <location>
        <begin position="115"/>
        <end position="159"/>
    </location>
</feature>
<organism evidence="3 4">
    <name type="scientific">Agrocybe chaxingu</name>
    <dbReference type="NCBI Taxonomy" id="84603"/>
    <lineage>
        <taxon>Eukaryota</taxon>
        <taxon>Fungi</taxon>
        <taxon>Dikarya</taxon>
        <taxon>Basidiomycota</taxon>
        <taxon>Agaricomycotina</taxon>
        <taxon>Agaricomycetes</taxon>
        <taxon>Agaricomycetidae</taxon>
        <taxon>Agaricales</taxon>
        <taxon>Agaricineae</taxon>
        <taxon>Strophariaceae</taxon>
        <taxon>Agrocybe</taxon>
    </lineage>
</organism>
<keyword evidence="4" id="KW-1185">Reference proteome</keyword>
<reference evidence="3" key="1">
    <citation type="submission" date="2022-07" db="EMBL/GenBank/DDBJ databases">
        <title>Genome Sequence of Agrocybe chaxingu.</title>
        <authorList>
            <person name="Buettner E."/>
        </authorList>
    </citation>
    <scope>NUCLEOTIDE SEQUENCE</scope>
    <source>
        <strain evidence="3">MP-N11</strain>
    </source>
</reference>
<dbReference type="SUPFAM" id="SSF160059">
    <property type="entry name" value="PriA/YqbF domain"/>
    <property type="match status" value="1"/>
</dbReference>
<dbReference type="PANTHER" id="PTHR22768:SF0">
    <property type="entry name" value="DNA REPLICATION COMPLEX GINS PROTEIN PSF3"/>
    <property type="match status" value="1"/>
</dbReference>
<comment type="subunit">
    <text evidence="1">Component of the GINS complex.</text>
</comment>
<evidence type="ECO:0000256" key="1">
    <source>
        <dbReference type="RuleBase" id="RU367161"/>
    </source>
</evidence>
<protein>
    <recommendedName>
        <fullName evidence="1">DNA replication complex GINS protein PSF3</fullName>
    </recommendedName>
</protein>
<comment type="similarity">
    <text evidence="1">Belongs to the GINS3/PSF3 family.</text>
</comment>
<keyword evidence="1" id="KW-0235">DNA replication</keyword>
<dbReference type="AlphaFoldDB" id="A0A9W8K5Y8"/>
<evidence type="ECO:0000313" key="3">
    <source>
        <dbReference type="EMBL" id="KAJ3507556.1"/>
    </source>
</evidence>
<keyword evidence="1" id="KW-0539">Nucleus</keyword>
<dbReference type="OrthoDB" id="10251744at2759"/>
<comment type="caution">
    <text evidence="3">The sequence shown here is derived from an EMBL/GenBank/DDBJ whole genome shotgun (WGS) entry which is preliminary data.</text>
</comment>
<accession>A0A9W8K5Y8</accession>
<feature type="compositionally biased region" description="Basic and acidic residues" evidence="2">
    <location>
        <begin position="131"/>
        <end position="159"/>
    </location>
</feature>
<dbReference type="Gene3D" id="1.20.58.2050">
    <property type="match status" value="1"/>
</dbReference>
<dbReference type="InterPro" id="IPR036224">
    <property type="entry name" value="GINS_bundle-like_dom_sf"/>
</dbReference>